<reference evidence="2" key="1">
    <citation type="journal article" date="2020" name="Stud. Mycol.">
        <title>101 Dothideomycetes genomes: a test case for predicting lifestyles and emergence of pathogens.</title>
        <authorList>
            <person name="Haridas S."/>
            <person name="Albert R."/>
            <person name="Binder M."/>
            <person name="Bloem J."/>
            <person name="Labutti K."/>
            <person name="Salamov A."/>
            <person name="Andreopoulos B."/>
            <person name="Baker S."/>
            <person name="Barry K."/>
            <person name="Bills G."/>
            <person name="Bluhm B."/>
            <person name="Cannon C."/>
            <person name="Castanera R."/>
            <person name="Culley D."/>
            <person name="Daum C."/>
            <person name="Ezra D."/>
            <person name="Gonzalez J."/>
            <person name="Henrissat B."/>
            <person name="Kuo A."/>
            <person name="Liang C."/>
            <person name="Lipzen A."/>
            <person name="Lutzoni F."/>
            <person name="Magnuson J."/>
            <person name="Mondo S."/>
            <person name="Nolan M."/>
            <person name="Ohm R."/>
            <person name="Pangilinan J."/>
            <person name="Park H.-J."/>
            <person name="Ramirez L."/>
            <person name="Alfaro M."/>
            <person name="Sun H."/>
            <person name="Tritt A."/>
            <person name="Yoshinaga Y."/>
            <person name="Zwiers L.-H."/>
            <person name="Turgeon B."/>
            <person name="Goodwin S."/>
            <person name="Spatafora J."/>
            <person name="Crous P."/>
            <person name="Grigoriev I."/>
        </authorList>
    </citation>
    <scope>NUCLEOTIDE SEQUENCE</scope>
    <source>
        <strain evidence="2">CBS 130266</strain>
    </source>
</reference>
<keyword evidence="3" id="KW-1185">Reference proteome</keyword>
<evidence type="ECO:0008006" key="4">
    <source>
        <dbReference type="Google" id="ProtNLM"/>
    </source>
</evidence>
<keyword evidence="1" id="KW-1133">Transmembrane helix</keyword>
<gene>
    <name evidence="2" type="ORF">EJ08DRAFT_653835</name>
</gene>
<accession>A0A9P4NGN6</accession>
<protein>
    <recommendedName>
        <fullName evidence="4">Transmembrane protein</fullName>
    </recommendedName>
</protein>
<dbReference type="Proteomes" id="UP000800235">
    <property type="component" value="Unassembled WGS sequence"/>
</dbReference>
<comment type="caution">
    <text evidence="2">The sequence shown here is derived from an EMBL/GenBank/DDBJ whole genome shotgun (WGS) entry which is preliminary data.</text>
</comment>
<organism evidence="2 3">
    <name type="scientific">Tothia fuscella</name>
    <dbReference type="NCBI Taxonomy" id="1048955"/>
    <lineage>
        <taxon>Eukaryota</taxon>
        <taxon>Fungi</taxon>
        <taxon>Dikarya</taxon>
        <taxon>Ascomycota</taxon>
        <taxon>Pezizomycotina</taxon>
        <taxon>Dothideomycetes</taxon>
        <taxon>Pleosporomycetidae</taxon>
        <taxon>Venturiales</taxon>
        <taxon>Cylindrosympodiaceae</taxon>
        <taxon>Tothia</taxon>
    </lineage>
</organism>
<name>A0A9P4NGN6_9PEZI</name>
<keyword evidence="1" id="KW-0812">Transmembrane</keyword>
<dbReference type="AlphaFoldDB" id="A0A9P4NGN6"/>
<dbReference type="EMBL" id="MU007110">
    <property type="protein sequence ID" value="KAF2420346.1"/>
    <property type="molecule type" value="Genomic_DNA"/>
</dbReference>
<feature type="transmembrane region" description="Helical" evidence="1">
    <location>
        <begin position="51"/>
        <end position="73"/>
    </location>
</feature>
<proteinExistence type="predicted"/>
<evidence type="ECO:0000313" key="3">
    <source>
        <dbReference type="Proteomes" id="UP000800235"/>
    </source>
</evidence>
<sequence>MLLPSQPANHTPAYVPPSPSPSIFIPLSLHHKNTTTPTEIGFVSQAQDTSAIQQIAFGVIGLAIAIGTIYLGYLQLQRMRIHPSDEPRADDFEMNAVRVVSNVGADNVASTHAISPPFSLAGIDEAELLDMMDRTTRAQD</sequence>
<keyword evidence="1" id="KW-0472">Membrane</keyword>
<evidence type="ECO:0000256" key="1">
    <source>
        <dbReference type="SAM" id="Phobius"/>
    </source>
</evidence>
<evidence type="ECO:0000313" key="2">
    <source>
        <dbReference type="EMBL" id="KAF2420346.1"/>
    </source>
</evidence>